<dbReference type="PANTHER" id="PTHR48100">
    <property type="entry name" value="BROAD-SPECIFICITY PHOSPHATASE YOR283W-RELATED"/>
    <property type="match status" value="1"/>
</dbReference>
<dbReference type="FunCoup" id="A0A5J5EW70">
    <property type="interactions" value="164"/>
</dbReference>
<dbReference type="Pfam" id="PF00300">
    <property type="entry name" value="His_Phos_1"/>
    <property type="match status" value="1"/>
</dbReference>
<keyword evidence="1" id="KW-0732">Signal</keyword>
<proteinExistence type="predicted"/>
<dbReference type="CDD" id="cd07067">
    <property type="entry name" value="HP_PGM_like"/>
    <property type="match status" value="1"/>
</dbReference>
<comment type="caution">
    <text evidence="2">The sequence shown here is derived from an EMBL/GenBank/DDBJ whole genome shotgun (WGS) entry which is preliminary data.</text>
</comment>
<dbReference type="SMART" id="SM00855">
    <property type="entry name" value="PGAM"/>
    <property type="match status" value="1"/>
</dbReference>
<dbReference type="AlphaFoldDB" id="A0A5J5EW70"/>
<dbReference type="GO" id="GO:0005737">
    <property type="term" value="C:cytoplasm"/>
    <property type="evidence" value="ECO:0007669"/>
    <property type="project" value="TreeGrafter"/>
</dbReference>
<feature type="chain" id="PRO_5023876055" evidence="1">
    <location>
        <begin position="24"/>
        <end position="334"/>
    </location>
</feature>
<gene>
    <name evidence="2" type="ORF">FN846DRAFT_727026</name>
</gene>
<dbReference type="InterPro" id="IPR029033">
    <property type="entry name" value="His_PPase_superfam"/>
</dbReference>
<dbReference type="OrthoDB" id="496981at2759"/>
<dbReference type="InterPro" id="IPR050275">
    <property type="entry name" value="PGM_Phosphatase"/>
</dbReference>
<evidence type="ECO:0000313" key="3">
    <source>
        <dbReference type="Proteomes" id="UP000326924"/>
    </source>
</evidence>
<organism evidence="2 3">
    <name type="scientific">Sphaerosporella brunnea</name>
    <dbReference type="NCBI Taxonomy" id="1250544"/>
    <lineage>
        <taxon>Eukaryota</taxon>
        <taxon>Fungi</taxon>
        <taxon>Dikarya</taxon>
        <taxon>Ascomycota</taxon>
        <taxon>Pezizomycotina</taxon>
        <taxon>Pezizomycetes</taxon>
        <taxon>Pezizales</taxon>
        <taxon>Pyronemataceae</taxon>
        <taxon>Sphaerosporella</taxon>
    </lineage>
</organism>
<name>A0A5J5EW70_9PEZI</name>
<dbReference type="Proteomes" id="UP000326924">
    <property type="component" value="Unassembled WGS sequence"/>
</dbReference>
<dbReference type="InParanoid" id="A0A5J5EW70"/>
<dbReference type="Gene3D" id="3.40.50.1240">
    <property type="entry name" value="Phosphoglycerate mutase-like"/>
    <property type="match status" value="1"/>
</dbReference>
<evidence type="ECO:0000313" key="2">
    <source>
        <dbReference type="EMBL" id="KAA8905979.1"/>
    </source>
</evidence>
<protein>
    <submittedName>
        <fullName evidence="2">Phosphoglycerate mutase</fullName>
    </submittedName>
</protein>
<dbReference type="InterPro" id="IPR013078">
    <property type="entry name" value="His_Pase_superF_clade-1"/>
</dbReference>
<evidence type="ECO:0000256" key="1">
    <source>
        <dbReference type="SAM" id="SignalP"/>
    </source>
</evidence>
<dbReference type="SUPFAM" id="SSF53254">
    <property type="entry name" value="Phosphoglycerate mutase-like"/>
    <property type="match status" value="1"/>
</dbReference>
<keyword evidence="3" id="KW-1185">Reference proteome</keyword>
<sequence length="334" mass="37862">MHLFARSTVLRLLFLRFAIVVMGAQRTMSTCKLTNVPGFFAQDLPETDPKTFDYIKSNFGLLEEFPVECDELWEKDATPVPRWDRFKHALAAMNRDASKHTSYRVLFLARHGQGFHNVAEVYYGTELWNSYWSKLDGNGTIVWADAKLTDQGIQEAENANAAWKSQLALGMPLPQSFYSSPLQRASNTLEITWSGITLDKGAPDPTIKEKLRETLGVHTCDRRSSKTYLHETFPEFEFEEGFTENDKLWVADVRESNAERTVRLGETLREILENDQSTYITISAHGGSITSILEVIGHRKFAMNTGEVIPVVVKVEYCTVEVGNEVYKSCCVKV</sequence>
<dbReference type="EMBL" id="VXIS01000093">
    <property type="protein sequence ID" value="KAA8905979.1"/>
    <property type="molecule type" value="Genomic_DNA"/>
</dbReference>
<dbReference type="GO" id="GO:0016791">
    <property type="term" value="F:phosphatase activity"/>
    <property type="evidence" value="ECO:0007669"/>
    <property type="project" value="TreeGrafter"/>
</dbReference>
<reference evidence="2 3" key="1">
    <citation type="submission" date="2019-09" db="EMBL/GenBank/DDBJ databases">
        <title>Draft genome of the ectomycorrhizal ascomycete Sphaerosporella brunnea.</title>
        <authorList>
            <consortium name="DOE Joint Genome Institute"/>
            <person name="Benucci G.M."/>
            <person name="Marozzi G."/>
            <person name="Antonielli L."/>
            <person name="Sanchez S."/>
            <person name="Marco P."/>
            <person name="Wang X."/>
            <person name="Falini L.B."/>
            <person name="Barry K."/>
            <person name="Haridas S."/>
            <person name="Lipzen A."/>
            <person name="Labutti K."/>
            <person name="Grigoriev I.V."/>
            <person name="Murat C."/>
            <person name="Martin F."/>
            <person name="Albertini E."/>
            <person name="Donnini D."/>
            <person name="Bonito G."/>
        </authorList>
    </citation>
    <scope>NUCLEOTIDE SEQUENCE [LARGE SCALE GENOMIC DNA]</scope>
    <source>
        <strain evidence="2 3">Sb_GMNB300</strain>
    </source>
</reference>
<accession>A0A5J5EW70</accession>
<dbReference type="PANTHER" id="PTHR48100:SF1">
    <property type="entry name" value="HISTIDINE PHOSPHATASE FAMILY PROTEIN-RELATED"/>
    <property type="match status" value="1"/>
</dbReference>
<feature type="signal peptide" evidence="1">
    <location>
        <begin position="1"/>
        <end position="23"/>
    </location>
</feature>